<dbReference type="Gene3D" id="1.10.390.10">
    <property type="entry name" value="Neutral Protease Domain 2"/>
    <property type="match status" value="1"/>
</dbReference>
<dbReference type="PRINTS" id="PR00756">
    <property type="entry name" value="ALADIPTASE"/>
</dbReference>
<feature type="domain" description="Peptidase M1 alanyl aminopeptidase C-terminal" evidence="15">
    <location>
        <begin position="546"/>
        <end position="864"/>
    </location>
</feature>
<dbReference type="InterPro" id="IPR038438">
    <property type="entry name" value="PepN_Ig-like_sf"/>
</dbReference>
<feature type="domain" description="Peptidase M1 alanyl aminopeptidase Ig-like fold" evidence="14">
    <location>
        <begin position="442"/>
        <end position="541"/>
    </location>
</feature>
<dbReference type="Pfam" id="PF01433">
    <property type="entry name" value="Peptidase_M1"/>
    <property type="match status" value="1"/>
</dbReference>
<evidence type="ECO:0000256" key="6">
    <source>
        <dbReference type="ARBA" id="ARBA00022438"/>
    </source>
</evidence>
<dbReference type="GO" id="GO:0006508">
    <property type="term" value="P:proteolysis"/>
    <property type="evidence" value="ECO:0007669"/>
    <property type="project" value="UniProtKB-UniRule"/>
</dbReference>
<keyword evidence="9" id="KW-0378">Hydrolase</keyword>
<proteinExistence type="inferred from homology"/>
<comment type="cofactor">
    <cofactor evidence="2">
        <name>Zn(2+)</name>
        <dbReference type="ChEBI" id="CHEBI:29105"/>
    </cofactor>
</comment>
<dbReference type="GO" id="GO:0008270">
    <property type="term" value="F:zinc ion binding"/>
    <property type="evidence" value="ECO:0007669"/>
    <property type="project" value="InterPro"/>
</dbReference>
<evidence type="ECO:0000313" key="18">
    <source>
        <dbReference type="Proteomes" id="UP000291338"/>
    </source>
</evidence>
<evidence type="ECO:0000256" key="1">
    <source>
        <dbReference type="ARBA" id="ARBA00000098"/>
    </source>
</evidence>
<dbReference type="NCBIfam" id="TIGR02414">
    <property type="entry name" value="pepN_proteo"/>
    <property type="match status" value="1"/>
</dbReference>
<evidence type="ECO:0000256" key="8">
    <source>
        <dbReference type="ARBA" id="ARBA00022723"/>
    </source>
</evidence>
<evidence type="ECO:0000256" key="12">
    <source>
        <dbReference type="NCBIfam" id="TIGR02414"/>
    </source>
</evidence>
<dbReference type="InterPro" id="IPR027268">
    <property type="entry name" value="Peptidase_M4/M1_CTD_sf"/>
</dbReference>
<dbReference type="AlphaFoldDB" id="A0A4Q7ITD5"/>
<dbReference type="EMBL" id="PPSX01000001">
    <property type="protein sequence ID" value="RZQ55135.1"/>
    <property type="molecule type" value="Genomic_DNA"/>
</dbReference>
<dbReference type="InterPro" id="IPR045357">
    <property type="entry name" value="Aminopeptidase_N-like_N"/>
</dbReference>
<dbReference type="EC" id="3.4.11.2" evidence="4 12"/>
<dbReference type="Gene3D" id="2.60.40.1840">
    <property type="match status" value="1"/>
</dbReference>
<dbReference type="Proteomes" id="UP000291338">
    <property type="component" value="Unassembled WGS sequence"/>
</dbReference>
<dbReference type="PANTHER" id="PTHR46322:SF1">
    <property type="entry name" value="PUROMYCIN-SENSITIVE AMINOPEPTIDASE"/>
    <property type="match status" value="1"/>
</dbReference>
<evidence type="ECO:0000259" key="16">
    <source>
        <dbReference type="Pfam" id="PF17900"/>
    </source>
</evidence>
<dbReference type="InterPro" id="IPR012779">
    <property type="entry name" value="Peptidase_M1_pepN"/>
</dbReference>
<dbReference type="PANTHER" id="PTHR46322">
    <property type="entry name" value="PUROMYCIN-SENSITIVE AMINOPEPTIDASE"/>
    <property type="match status" value="1"/>
</dbReference>
<evidence type="ECO:0000256" key="2">
    <source>
        <dbReference type="ARBA" id="ARBA00001947"/>
    </source>
</evidence>
<dbReference type="FunFam" id="3.30.2010.30:FF:000002">
    <property type="entry name" value="Putative aminopeptidase N"/>
    <property type="match status" value="1"/>
</dbReference>
<comment type="catalytic activity">
    <reaction evidence="1">
        <text>Release of an N-terminal amino acid, Xaa-|-Yaa- from a peptide, amide or arylamide. Xaa is preferably Ala, but may be most amino acids including Pro (slow action). When a terminal hydrophobic residue is followed by a prolyl residue, the two may be released as an intact Xaa-Pro dipeptide.</text>
        <dbReference type="EC" id="3.4.11.2"/>
    </reaction>
</comment>
<dbReference type="FunFam" id="2.60.40.1840:FF:000001">
    <property type="entry name" value="Aminopeptidase N"/>
    <property type="match status" value="1"/>
</dbReference>
<gene>
    <name evidence="17" type="ORF">C1E23_00075</name>
</gene>
<dbReference type="CDD" id="cd09600">
    <property type="entry name" value="M1_APN"/>
    <property type="match status" value="1"/>
</dbReference>
<keyword evidence="6 17" id="KW-0031">Aminopeptidase</keyword>
<comment type="similarity">
    <text evidence="3">Belongs to the peptidase M1 family.</text>
</comment>
<dbReference type="InterPro" id="IPR014782">
    <property type="entry name" value="Peptidase_M1_dom"/>
</dbReference>
<keyword evidence="10" id="KW-0862">Zinc</keyword>
<evidence type="ECO:0000313" key="17">
    <source>
        <dbReference type="EMBL" id="RZQ55135.1"/>
    </source>
</evidence>
<evidence type="ECO:0000256" key="10">
    <source>
        <dbReference type="ARBA" id="ARBA00022833"/>
    </source>
</evidence>
<dbReference type="InterPro" id="IPR001930">
    <property type="entry name" value="Peptidase_M1"/>
</dbReference>
<feature type="domain" description="Aminopeptidase N-like N-terminal" evidence="16">
    <location>
        <begin position="22"/>
        <end position="184"/>
    </location>
</feature>
<name>A0A4Q7ITD5_9GAMM</name>
<dbReference type="GO" id="GO:0016285">
    <property type="term" value="F:alanyl aminopeptidase activity"/>
    <property type="evidence" value="ECO:0007669"/>
    <property type="project" value="UniProtKB-EC"/>
</dbReference>
<evidence type="ECO:0000259" key="13">
    <source>
        <dbReference type="Pfam" id="PF01433"/>
    </source>
</evidence>
<dbReference type="InterPro" id="IPR024601">
    <property type="entry name" value="Peptidase_M1_pepN_C"/>
</dbReference>
<comment type="caution">
    <text evidence="17">The sequence shown here is derived from an EMBL/GenBank/DDBJ whole genome shotgun (WGS) entry which is preliminary data.</text>
</comment>
<dbReference type="InterPro" id="IPR035414">
    <property type="entry name" value="Peptidase_M1_pepN_Ig-like"/>
</dbReference>
<sequence length="865" mass="98180">MQTKPQAKYLKNYQIPSHTVSNFELDVELHPTETKIKAKATYQCNREEATLRLDGVDLQLNTVRVNGEDFKDYVQEPTSLTLSNLPEKFTLEIENTISPSTNTSLEGLYLSEGAYCTQCEAEGFRKITYFLDRPDVLTDYLVTITAEKNITYLLSNGNKISEGKLPDGRHYTKWQDPHKKPSYLFALVAGDFDVLRDKFTTRSGREVDLEIFVDKGNLSKAPHAMTSLINAMKWDEARFNLEYDLDIYMIVAVDFFNMGAMENKGLNVFNSACVLANQQTATDRDYHTIESIVGHEYFHNWTGNRVTCRDWFQLSLKEGLTVFRDQEFSSDLGSRALNRIDAVMAMRTHQFAEDSGPMAHPIRPEKVIEMNNFYTVTVYNKGAEVIRMMHTLLGEENFQKGMQLYFQRHDGQAVTCDDFVSAMNDASGKCLNQFKLWYSQFGTPKIKVETEYKQNEQKFVLKLEQIHAASDPVAQPLHIPFAIELLDEEGNSLPLSINGHSVGSVLELTEHTASYEFENICKRPIPVLLENFSAPCIVEYDYHLTDLLDILKHASSDYSRWEAAQRAFILEIKSAVCSLEQQKQVNISEELLNVLASVLKEENTDKALISELIRLPNFDTVSAEFDCIPVTELVAIFKQFEQQIAAELNSELKAAYVNSIENGEVSAAAVAARSLKSITLYYLAQTPDSDVSSWLESNSTQENMTLKLAALKAAKSADHSSAEQLITEFDANWRHDPLVMDKWFALQACTNNDGAVELVKSLYDHPCFDKSNPNRVRALVGQFTRSNPAQFHRLDGKGYELLADLLIELNDINPQNASRMVTPFMSWQRYDQQRQSLIKTQLKRIAAIENLSDDLFEKVDKALNA</sequence>
<dbReference type="SUPFAM" id="SSF63737">
    <property type="entry name" value="Leukotriene A4 hydrolase N-terminal domain"/>
    <property type="match status" value="1"/>
</dbReference>
<evidence type="ECO:0000259" key="15">
    <source>
        <dbReference type="Pfam" id="PF17432"/>
    </source>
</evidence>
<evidence type="ECO:0000256" key="11">
    <source>
        <dbReference type="ARBA" id="ARBA00023049"/>
    </source>
</evidence>
<keyword evidence="8" id="KW-0479">Metal-binding</keyword>
<reference evidence="17 18" key="1">
    <citation type="submission" date="2018-01" db="EMBL/GenBank/DDBJ databases">
        <title>Co-occurrence of chitin degradation, pigmentation and bioactivity in marine Pseudoalteromonas.</title>
        <authorList>
            <person name="Paulsen S."/>
            <person name="Gram L."/>
            <person name="Machado H."/>
        </authorList>
    </citation>
    <scope>NUCLEOTIDE SEQUENCE [LARGE SCALE GENOMIC DNA]</scope>
    <source>
        <strain evidence="17 18">S3898</strain>
    </source>
</reference>
<feature type="domain" description="Peptidase M1 membrane alanine aminopeptidase" evidence="13">
    <location>
        <begin position="224"/>
        <end position="434"/>
    </location>
</feature>
<dbReference type="GO" id="GO:0008237">
    <property type="term" value="F:metallopeptidase activity"/>
    <property type="evidence" value="ECO:0007669"/>
    <property type="project" value="UniProtKB-UniRule"/>
</dbReference>
<keyword evidence="7" id="KW-0645">Protease</keyword>
<accession>A0A4Q7ITD5</accession>
<dbReference type="Pfam" id="PF17900">
    <property type="entry name" value="Peptidase_M1_N"/>
    <property type="match status" value="1"/>
</dbReference>
<organism evidence="17 18">
    <name type="scientific">Pseudoalteromonas phenolica</name>
    <dbReference type="NCBI Taxonomy" id="161398"/>
    <lineage>
        <taxon>Bacteria</taxon>
        <taxon>Pseudomonadati</taxon>
        <taxon>Pseudomonadota</taxon>
        <taxon>Gammaproteobacteria</taxon>
        <taxon>Alteromonadales</taxon>
        <taxon>Pseudoalteromonadaceae</taxon>
        <taxon>Pseudoalteromonas</taxon>
    </lineage>
</organism>
<dbReference type="RefSeq" id="WP_130253614.1">
    <property type="nucleotide sequence ID" value="NZ_PPSX01000001.1"/>
</dbReference>
<dbReference type="Pfam" id="PF11940">
    <property type="entry name" value="DUF3458"/>
    <property type="match status" value="1"/>
</dbReference>
<evidence type="ECO:0000256" key="7">
    <source>
        <dbReference type="ARBA" id="ARBA00022670"/>
    </source>
</evidence>
<dbReference type="Gene3D" id="1.25.50.10">
    <property type="entry name" value="Peptidase M1, alanyl aminopeptidase, C-terminal domain"/>
    <property type="match status" value="1"/>
</dbReference>
<dbReference type="FunFam" id="1.10.390.10:FF:000002">
    <property type="entry name" value="Aminopeptidase N"/>
    <property type="match status" value="1"/>
</dbReference>
<evidence type="ECO:0000256" key="3">
    <source>
        <dbReference type="ARBA" id="ARBA00010136"/>
    </source>
</evidence>
<protein>
    <recommendedName>
        <fullName evidence="5 12">Aminopeptidase N</fullName>
        <ecNumber evidence="4 12">3.4.11.2</ecNumber>
    </recommendedName>
</protein>
<evidence type="ECO:0000256" key="5">
    <source>
        <dbReference type="ARBA" id="ARBA00015611"/>
    </source>
</evidence>
<dbReference type="InterPro" id="IPR037144">
    <property type="entry name" value="Peptidase_M1_pepN_C_sf"/>
</dbReference>
<dbReference type="Gene3D" id="3.30.2010.30">
    <property type="match status" value="1"/>
</dbReference>
<dbReference type="Pfam" id="PF17432">
    <property type="entry name" value="DUF3458_C"/>
    <property type="match status" value="1"/>
</dbReference>
<keyword evidence="11" id="KW-0482">Metalloprotease</keyword>
<dbReference type="Gene3D" id="2.60.40.1730">
    <property type="entry name" value="tricorn interacting facor f3 domain"/>
    <property type="match status" value="1"/>
</dbReference>
<evidence type="ECO:0000256" key="4">
    <source>
        <dbReference type="ARBA" id="ARBA00012564"/>
    </source>
</evidence>
<dbReference type="InterPro" id="IPR042097">
    <property type="entry name" value="Aminopeptidase_N-like_N_sf"/>
</dbReference>
<evidence type="ECO:0000256" key="9">
    <source>
        <dbReference type="ARBA" id="ARBA00022801"/>
    </source>
</evidence>
<evidence type="ECO:0000259" key="14">
    <source>
        <dbReference type="Pfam" id="PF11940"/>
    </source>
</evidence>
<dbReference type="SUPFAM" id="SSF55486">
    <property type="entry name" value="Metalloproteases ('zincins'), catalytic domain"/>
    <property type="match status" value="1"/>
</dbReference>